<accession>A0A915HZV7</accession>
<keyword evidence="1" id="KW-1185">Reference proteome</keyword>
<sequence>MTKLVLKKTTTALVCGEPESEKSPLSSSEEARLKLLETIWRFLVLQDKRKRYKQFLNAPKEPLSKAHIFELISLATKIFKEETTLIETLFRKWTLETQISVESKACYVPVVSGMEIV</sequence>
<evidence type="ECO:0000313" key="1">
    <source>
        <dbReference type="Proteomes" id="UP000887565"/>
    </source>
</evidence>
<evidence type="ECO:0000313" key="2">
    <source>
        <dbReference type="WBParaSite" id="nRc.2.0.1.t07108-RA"/>
    </source>
</evidence>
<organism evidence="1 2">
    <name type="scientific">Romanomermis culicivorax</name>
    <name type="common">Nematode worm</name>
    <dbReference type="NCBI Taxonomy" id="13658"/>
    <lineage>
        <taxon>Eukaryota</taxon>
        <taxon>Metazoa</taxon>
        <taxon>Ecdysozoa</taxon>
        <taxon>Nematoda</taxon>
        <taxon>Enoplea</taxon>
        <taxon>Dorylaimia</taxon>
        <taxon>Mermithida</taxon>
        <taxon>Mermithoidea</taxon>
        <taxon>Mermithidae</taxon>
        <taxon>Romanomermis</taxon>
    </lineage>
</organism>
<dbReference type="Proteomes" id="UP000887565">
    <property type="component" value="Unplaced"/>
</dbReference>
<dbReference type="AlphaFoldDB" id="A0A915HZV7"/>
<name>A0A915HZV7_ROMCU</name>
<proteinExistence type="predicted"/>
<reference evidence="2" key="1">
    <citation type="submission" date="2022-11" db="UniProtKB">
        <authorList>
            <consortium name="WormBaseParasite"/>
        </authorList>
    </citation>
    <scope>IDENTIFICATION</scope>
</reference>
<protein>
    <submittedName>
        <fullName evidence="2">Uncharacterized protein</fullName>
    </submittedName>
</protein>
<dbReference type="WBParaSite" id="nRc.2.0.1.t07108-RA">
    <property type="protein sequence ID" value="nRc.2.0.1.t07108-RA"/>
    <property type="gene ID" value="nRc.2.0.1.g07108"/>
</dbReference>